<proteinExistence type="predicted"/>
<accession>A0A653L149</accession>
<sequence>MGGGRYEIRLEASVRSRPLPERALIAGLYLASMWRLDVQQALQSVRQEKRQGEHDALPV</sequence>
<protein>
    <submittedName>
        <fullName evidence="1">Uncharacterized protein</fullName>
    </submittedName>
</protein>
<dbReference type="Proteomes" id="UP000439123">
    <property type="component" value="Unassembled WGS sequence"/>
</dbReference>
<evidence type="ECO:0000313" key="1">
    <source>
        <dbReference type="EMBL" id="VXA85146.1"/>
    </source>
</evidence>
<dbReference type="AlphaFoldDB" id="A0A653L149"/>
<reference evidence="1 2" key="1">
    <citation type="submission" date="2019-10" db="EMBL/GenBank/DDBJ databases">
        <authorList>
            <person name="Karimi E."/>
        </authorList>
    </citation>
    <scope>NUCLEOTIDE SEQUENCE [LARGE SCALE GENOMIC DNA]</scope>
    <source>
        <strain evidence="1">Aeromonas sp. 8C</strain>
    </source>
</reference>
<gene>
    <name evidence="1" type="ORF">AERO8C_20296</name>
</gene>
<name>A0A653L149_AERVE</name>
<dbReference type="EMBL" id="CABWLC010000012">
    <property type="protein sequence ID" value="VXA85146.1"/>
    <property type="molecule type" value="Genomic_DNA"/>
</dbReference>
<organism evidence="1 2">
    <name type="scientific">Aeromonas veronii</name>
    <dbReference type="NCBI Taxonomy" id="654"/>
    <lineage>
        <taxon>Bacteria</taxon>
        <taxon>Pseudomonadati</taxon>
        <taxon>Pseudomonadota</taxon>
        <taxon>Gammaproteobacteria</taxon>
        <taxon>Aeromonadales</taxon>
        <taxon>Aeromonadaceae</taxon>
        <taxon>Aeromonas</taxon>
    </lineage>
</organism>
<evidence type="ECO:0000313" key="2">
    <source>
        <dbReference type="Proteomes" id="UP000439123"/>
    </source>
</evidence>